<dbReference type="PANTHER" id="PTHR22893:SF98">
    <property type="entry name" value="OXIDOREDUCTASE"/>
    <property type="match status" value="1"/>
</dbReference>
<evidence type="ECO:0000256" key="1">
    <source>
        <dbReference type="ARBA" id="ARBA00001917"/>
    </source>
</evidence>
<dbReference type="RefSeq" id="WP_096051395.1">
    <property type="nucleotide sequence ID" value="NZ_CP023315.3"/>
</dbReference>
<evidence type="ECO:0000313" key="5">
    <source>
        <dbReference type="EMBL" id="ATC31958.1"/>
    </source>
</evidence>
<keyword evidence="3" id="KW-0560">Oxidoreductase</keyword>
<organism evidence="5 6">
    <name type="scientific">Caulobacter vibrioides</name>
    <name type="common">Caulobacter crescentus</name>
    <dbReference type="NCBI Taxonomy" id="155892"/>
    <lineage>
        <taxon>Bacteria</taxon>
        <taxon>Pseudomonadati</taxon>
        <taxon>Pseudomonadota</taxon>
        <taxon>Alphaproteobacteria</taxon>
        <taxon>Caulobacterales</taxon>
        <taxon>Caulobacteraceae</taxon>
        <taxon>Caulobacter</taxon>
    </lineage>
</organism>
<dbReference type="Proteomes" id="UP000217311">
    <property type="component" value="Chromosome"/>
</dbReference>
<dbReference type="GO" id="GO:0005829">
    <property type="term" value="C:cytosol"/>
    <property type="evidence" value="ECO:0007669"/>
    <property type="project" value="UniProtKB-ARBA"/>
</dbReference>
<protein>
    <submittedName>
        <fullName evidence="5">Alkene reductase</fullName>
    </submittedName>
</protein>
<comment type="cofactor">
    <cofactor evidence="1">
        <name>FMN</name>
        <dbReference type="ChEBI" id="CHEBI:58210"/>
    </cofactor>
</comment>
<dbReference type="CDD" id="cd02933">
    <property type="entry name" value="OYE_like_FMN"/>
    <property type="match status" value="1"/>
</dbReference>
<dbReference type="Pfam" id="PF00724">
    <property type="entry name" value="Oxidored_FMN"/>
    <property type="match status" value="1"/>
</dbReference>
<reference evidence="6" key="1">
    <citation type="submission" date="2017-09" db="EMBL/GenBank/DDBJ databases">
        <title>Genome evolution observed in wild isolates of Caulobacter crescentus.</title>
        <authorList>
            <person name="Ely B."/>
            <person name="Wilson K."/>
            <person name="Scott D."/>
        </authorList>
    </citation>
    <scope>NUCLEOTIDE SEQUENCE [LARGE SCALE GENOMIC DNA]</scope>
    <source>
        <strain evidence="6">CB13b1a</strain>
    </source>
</reference>
<dbReference type="EMBL" id="CP023315">
    <property type="protein sequence ID" value="ATC31958.1"/>
    <property type="molecule type" value="Genomic_DNA"/>
</dbReference>
<dbReference type="GO" id="GO:0010181">
    <property type="term" value="F:FMN binding"/>
    <property type="evidence" value="ECO:0007669"/>
    <property type="project" value="InterPro"/>
</dbReference>
<proteinExistence type="inferred from homology"/>
<gene>
    <name evidence="5" type="ORF">CA606_06085</name>
</gene>
<evidence type="ECO:0000259" key="4">
    <source>
        <dbReference type="Pfam" id="PF00724"/>
    </source>
</evidence>
<comment type="similarity">
    <text evidence="2">Belongs to the NADH:flavin oxidoreductase/NADH oxidase family.</text>
</comment>
<dbReference type="InterPro" id="IPR013785">
    <property type="entry name" value="Aldolase_TIM"/>
</dbReference>
<dbReference type="FunFam" id="3.20.20.70:FF:000059">
    <property type="entry name" value="N-ethylmaleimide reductase, FMN-linked"/>
    <property type="match status" value="1"/>
</dbReference>
<accession>A0A290MIX0</accession>
<dbReference type="Gene3D" id="3.20.20.70">
    <property type="entry name" value="Aldolase class I"/>
    <property type="match status" value="1"/>
</dbReference>
<sequence>MPNLFDPLRVGDLTLPNRVVMAPLTRLRAGPTHIPNALMAEYYAQRASAGLLISEGVPVSPQGVGYPGVPGIWSAEQTEAWKQVTKAVHDKGGRIFMQIWHVGRISDPSHLNGAAPVGPSPIAAKGHVSLLRPERPYPVPHALSIEEIGGVVEDFRRAAENAQAAGFDGVQLHGANGYLLDQFLQDGSNQRTDQYGGAIENRARLLLEATDAAISVWGADRVGVHLAPRADSHTMGDSDLAATFGYAAKALGERKIAFISAREYEAADSLGPALKAAFGGPYIANEKFDLAGANAAIEAGRADAIAFGKAYIANPDLVERLKAGAPLNTPDPSTFYGYDNGPRGYTDYPTLAEATQAA</sequence>
<dbReference type="GO" id="GO:0016628">
    <property type="term" value="F:oxidoreductase activity, acting on the CH-CH group of donors, NAD or NADP as acceptor"/>
    <property type="evidence" value="ECO:0007669"/>
    <property type="project" value="UniProtKB-ARBA"/>
</dbReference>
<dbReference type="PANTHER" id="PTHR22893">
    <property type="entry name" value="NADH OXIDOREDUCTASE-RELATED"/>
    <property type="match status" value="1"/>
</dbReference>
<dbReference type="InterPro" id="IPR045247">
    <property type="entry name" value="Oye-like"/>
</dbReference>
<dbReference type="InterPro" id="IPR001155">
    <property type="entry name" value="OxRdtase_FMN_N"/>
</dbReference>
<dbReference type="SUPFAM" id="SSF51395">
    <property type="entry name" value="FMN-linked oxidoreductases"/>
    <property type="match status" value="1"/>
</dbReference>
<evidence type="ECO:0000313" key="6">
    <source>
        <dbReference type="Proteomes" id="UP000217311"/>
    </source>
</evidence>
<evidence type="ECO:0000256" key="3">
    <source>
        <dbReference type="ARBA" id="ARBA00023002"/>
    </source>
</evidence>
<feature type="domain" description="NADH:flavin oxidoreductase/NADH oxidase N-terminal" evidence="4">
    <location>
        <begin position="3"/>
        <end position="328"/>
    </location>
</feature>
<name>A0A290MIX0_CAUVI</name>
<evidence type="ECO:0000256" key="2">
    <source>
        <dbReference type="ARBA" id="ARBA00005979"/>
    </source>
</evidence>
<dbReference type="AlphaFoldDB" id="A0A290MIX0"/>